<organism evidence="2 3">
    <name type="scientific">Yoonia rhodophyticola</name>
    <dbReference type="NCBI Taxonomy" id="3137370"/>
    <lineage>
        <taxon>Bacteria</taxon>
        <taxon>Pseudomonadati</taxon>
        <taxon>Pseudomonadota</taxon>
        <taxon>Alphaproteobacteria</taxon>
        <taxon>Rhodobacterales</taxon>
        <taxon>Paracoccaceae</taxon>
        <taxon>Yoonia</taxon>
    </lineage>
</organism>
<dbReference type="PROSITE" id="PS51352">
    <property type="entry name" value="THIOREDOXIN_2"/>
    <property type="match status" value="1"/>
</dbReference>
<evidence type="ECO:0000313" key="3">
    <source>
        <dbReference type="Proteomes" id="UP001470809"/>
    </source>
</evidence>
<dbReference type="CDD" id="cd02969">
    <property type="entry name" value="PRX_like1"/>
    <property type="match status" value="1"/>
</dbReference>
<gene>
    <name evidence="2" type="ORF">AABB31_21070</name>
</gene>
<dbReference type="GO" id="GO:0016209">
    <property type="term" value="F:antioxidant activity"/>
    <property type="evidence" value="ECO:0007669"/>
    <property type="project" value="InterPro"/>
</dbReference>
<dbReference type="PANTHER" id="PTHR43640:SF1">
    <property type="entry name" value="THIOREDOXIN-DEPENDENT PEROXIREDOXIN"/>
    <property type="match status" value="1"/>
</dbReference>
<dbReference type="KEGG" id="yrh:AABB31_21070"/>
<dbReference type="EMBL" id="CP151767">
    <property type="protein sequence ID" value="WZU67395.1"/>
    <property type="molecule type" value="Genomic_DNA"/>
</dbReference>
<dbReference type="InterPro" id="IPR047262">
    <property type="entry name" value="PRX-like1"/>
</dbReference>
<dbReference type="AlphaFoldDB" id="A0AAN0NKL0"/>
<dbReference type="RefSeq" id="WP_342076706.1">
    <property type="nucleotide sequence ID" value="NZ_CP151767.2"/>
</dbReference>
<dbReference type="Pfam" id="PF00578">
    <property type="entry name" value="AhpC-TSA"/>
    <property type="match status" value="1"/>
</dbReference>
<name>A0AAN0NKL0_9RHOB</name>
<dbReference type="GO" id="GO:0016491">
    <property type="term" value="F:oxidoreductase activity"/>
    <property type="evidence" value="ECO:0007669"/>
    <property type="project" value="InterPro"/>
</dbReference>
<accession>A0AAN0NKL0</accession>
<feature type="domain" description="Thioredoxin" evidence="1">
    <location>
        <begin position="8"/>
        <end position="159"/>
    </location>
</feature>
<dbReference type="PANTHER" id="PTHR43640">
    <property type="entry name" value="OS07G0260300 PROTEIN"/>
    <property type="match status" value="1"/>
</dbReference>
<evidence type="ECO:0000313" key="2">
    <source>
        <dbReference type="EMBL" id="WZU67395.1"/>
    </source>
</evidence>
<dbReference type="SUPFAM" id="SSF52833">
    <property type="entry name" value="Thioredoxin-like"/>
    <property type="match status" value="1"/>
</dbReference>
<dbReference type="InterPro" id="IPR013766">
    <property type="entry name" value="Thioredoxin_domain"/>
</dbReference>
<dbReference type="Gene3D" id="3.40.30.10">
    <property type="entry name" value="Glutaredoxin"/>
    <property type="match status" value="1"/>
</dbReference>
<proteinExistence type="predicted"/>
<keyword evidence="3" id="KW-1185">Reference proteome</keyword>
<dbReference type="InterPro" id="IPR000866">
    <property type="entry name" value="AhpC/TSA"/>
</dbReference>
<reference evidence="2 3" key="2">
    <citation type="submission" date="2024-08" db="EMBL/GenBank/DDBJ databases">
        <title>Phylogenomic analyses of a clade within the roseobacter group suggest taxonomic reassignments of species of the genera Aestuariivita, Citreicella, Loktanella, Nautella, Pelagibaca, Ruegeria, Thalassobius, Thiobacimonas and Tropicibacter, and the proposal o.</title>
        <authorList>
            <person name="Jeon C.O."/>
        </authorList>
    </citation>
    <scope>NUCLEOTIDE SEQUENCE [LARGE SCALE GENOMIC DNA]</scope>
    <source>
        <strain evidence="2 3">SS1-5</strain>
    </source>
</reference>
<reference evidence="3" key="1">
    <citation type="submission" date="2024-04" db="EMBL/GenBank/DDBJ databases">
        <title>Phylogenomic analyses of a clade within the roseobacter group suggest taxonomic reassignments of species of the genera Aestuariivita, Citreicella, Loktanella, Nautella, Pelagibaca, Ruegeria, Thalassobius, Thiobacimonas and Tropicibacter, and the proposal o.</title>
        <authorList>
            <person name="Jeon C.O."/>
        </authorList>
    </citation>
    <scope>NUCLEOTIDE SEQUENCE [LARGE SCALE GENOMIC DNA]</scope>
    <source>
        <strain evidence="3">SS1-5</strain>
    </source>
</reference>
<evidence type="ECO:0000259" key="1">
    <source>
        <dbReference type="PROSITE" id="PS51352"/>
    </source>
</evidence>
<dbReference type="Proteomes" id="UP001470809">
    <property type="component" value="Chromosome"/>
</dbReference>
<dbReference type="InterPro" id="IPR036249">
    <property type="entry name" value="Thioredoxin-like_sf"/>
</dbReference>
<protein>
    <submittedName>
        <fullName evidence="2">Thioredoxin family protein</fullName>
    </submittedName>
</protein>
<sequence length="181" mass="19562">MLLNTPICDFGWKAPNFDLKTPDGVRHTRDDIMGEKGLLVAFICNHCPYVIAVIDRLAADIKTLQADGIGVACIMSNDYAAYPADSPDNMESFARQHGLTAPYLVDEDQSVGQAYGAVCTPDFFGFDASGGLQYRGRIDDAGMKDPANRVPELLNAMQLVAATGRGPADQTPSMGCSIKWR</sequence>